<dbReference type="RefSeq" id="WP_006383330.1">
    <property type="nucleotide sequence ID" value="NZ_BAAAGY010000011.1"/>
</dbReference>
<dbReference type="OrthoDB" id="6964321at2"/>
<dbReference type="AlphaFoldDB" id="A0A090AQD3"/>
<sequence>MNDERVTQQVLMVMPSPGLVRAAVEAGLEVWAAADSTLLAPDLLRRAGLQPQQLLPANLTDPVSLRALLEHTTRTYGIDQILYSEGEVGRMLRPVLGIGSAGRAAAQAGVVVREVSGVLGRPTSVLPEVVTLRQLLEQGGYPGPHLRGDMPAGPRFWVQTLTVDGMHLVADITAQEPAASSAEAERAGIRATVRALLDLAGYEHGSVQAEVVLTEQGCHIAHVAL</sequence>
<accession>A0A090AQD3</accession>
<dbReference type="EMBL" id="AB698638">
    <property type="protein sequence ID" value="BAP59939.1"/>
    <property type="molecule type" value="Genomic_DNA"/>
</dbReference>
<dbReference type="GeneID" id="97400595"/>
<evidence type="ECO:0000313" key="1">
    <source>
        <dbReference type="EMBL" id="BAP59939.1"/>
    </source>
</evidence>
<name>A0A090AQD3_9ACTN</name>
<organism evidence="1">
    <name type="scientific">Streptomyces turgidiscabies</name>
    <dbReference type="NCBI Taxonomy" id="85558"/>
    <lineage>
        <taxon>Bacteria</taxon>
        <taxon>Bacillati</taxon>
        <taxon>Actinomycetota</taxon>
        <taxon>Actinomycetes</taxon>
        <taxon>Kitasatosporales</taxon>
        <taxon>Streptomycetaceae</taxon>
        <taxon>Streptomyces</taxon>
    </lineage>
</organism>
<reference evidence="1" key="1">
    <citation type="journal article" date="2012" name="J. Gen. Appl. Microbiol.">
        <title>Genome-wide survey of polyketide synthase and nonribosomal peptide synthetase gene clusters in Streptomyces turgidiscabies NBRC 16081.</title>
        <authorList>
            <person name="Komaki H."/>
            <person name="Ichikawa N."/>
            <person name="Oguchi A."/>
            <person name="Hanamaki T."/>
            <person name="Fujita N."/>
        </authorList>
    </citation>
    <scope>NUCLEOTIDE SEQUENCE</scope>
    <source>
        <strain evidence="1">NBRC 16081</strain>
    </source>
</reference>
<evidence type="ECO:0008006" key="2">
    <source>
        <dbReference type="Google" id="ProtNLM"/>
    </source>
</evidence>
<proteinExistence type="predicted"/>
<protein>
    <recommendedName>
        <fullName evidence="2">ATP-grasp domain-containing protein</fullName>
    </recommendedName>
</protein>